<reference evidence="6 7" key="1">
    <citation type="submission" date="2024-09" db="EMBL/GenBank/DDBJ databases">
        <title>Chromosome-scale assembly of Riccia fluitans.</title>
        <authorList>
            <person name="Paukszto L."/>
            <person name="Sawicki J."/>
            <person name="Karawczyk K."/>
            <person name="Piernik-Szablinska J."/>
            <person name="Szczecinska M."/>
            <person name="Mazdziarz M."/>
        </authorList>
    </citation>
    <scope>NUCLEOTIDE SEQUENCE [LARGE SCALE GENOMIC DNA]</scope>
    <source>
        <strain evidence="6">Rf_01</strain>
        <tissue evidence="6">Aerial parts of the thallus</tissue>
    </source>
</reference>
<organism evidence="6 7">
    <name type="scientific">Riccia fluitans</name>
    <dbReference type="NCBI Taxonomy" id="41844"/>
    <lineage>
        <taxon>Eukaryota</taxon>
        <taxon>Viridiplantae</taxon>
        <taxon>Streptophyta</taxon>
        <taxon>Embryophyta</taxon>
        <taxon>Marchantiophyta</taxon>
        <taxon>Marchantiopsida</taxon>
        <taxon>Marchantiidae</taxon>
        <taxon>Marchantiales</taxon>
        <taxon>Ricciaceae</taxon>
        <taxon>Riccia</taxon>
    </lineage>
</organism>
<sequence>MSTSYCFPFGRARREVRVINQVVLILIIAGGAALCRGQEKTALKDENLQNSSSSVQPPSWMTSPLFHSPRVFAADYNEMRSKFKVYIYPFKKNVTNYMFDYAGADGPFPGGNYASEFFFFRNLYESDYITKDPEEAHLFVLPFSVFKLRLALGPNAVAPYVKYYMEEVIRKEFPYWNRTGGTDHFYATCHDLGSMVSENAGDLGQHAIQVICPSCIYLRTYIPNKDMSYPQIWPHPEAKPGGLPAEKRNILAFWSGTQNSRSRVYVKSIWEEDEEILLGGGKVLMKKVRGPDYFENFRSAKFCLHITGSQVHTARIGDAVKFGCVPVIISDHYDLPFNKILNWKELAVVVKESNVAKLKQILKAADHPRLYKNVEALRRHFTGNTKSQDYDLFNMMMYELWLRRFTIRPSFAMY</sequence>
<dbReference type="InterPro" id="IPR040911">
    <property type="entry name" value="Exostosin_GT47"/>
</dbReference>
<dbReference type="EMBL" id="JBHFFA010000003">
    <property type="protein sequence ID" value="KAL2634143.1"/>
    <property type="molecule type" value="Genomic_DNA"/>
</dbReference>
<comment type="subcellular location">
    <subcellularLocation>
        <location evidence="1">Golgi apparatus membrane</location>
        <topology evidence="1">Single-pass type II membrane protein</topology>
    </subcellularLocation>
</comment>
<dbReference type="GO" id="GO:0000139">
    <property type="term" value="C:Golgi membrane"/>
    <property type="evidence" value="ECO:0007669"/>
    <property type="project" value="UniProtKB-SubCell"/>
</dbReference>
<evidence type="ECO:0000256" key="1">
    <source>
        <dbReference type="ARBA" id="ARBA00004323"/>
    </source>
</evidence>
<proteinExistence type="inferred from homology"/>
<keyword evidence="7" id="KW-1185">Reference proteome</keyword>
<gene>
    <name evidence="6" type="ORF">R1flu_005622</name>
</gene>
<keyword evidence="4" id="KW-0333">Golgi apparatus</keyword>
<name>A0ABD1YTQ0_9MARC</name>
<dbReference type="InterPro" id="IPR004263">
    <property type="entry name" value="Exostosin"/>
</dbReference>
<feature type="domain" description="Exostosin GT47" evidence="5">
    <location>
        <begin position="80"/>
        <end position="364"/>
    </location>
</feature>
<evidence type="ECO:0000256" key="3">
    <source>
        <dbReference type="ARBA" id="ARBA00022968"/>
    </source>
</evidence>
<keyword evidence="3" id="KW-0735">Signal-anchor</keyword>
<evidence type="ECO:0000313" key="6">
    <source>
        <dbReference type="EMBL" id="KAL2634143.1"/>
    </source>
</evidence>
<dbReference type="PANTHER" id="PTHR11062">
    <property type="entry name" value="EXOSTOSIN HEPARAN SULFATE GLYCOSYLTRANSFERASE -RELATED"/>
    <property type="match status" value="1"/>
</dbReference>
<comment type="caution">
    <text evidence="6">The sequence shown here is derived from an EMBL/GenBank/DDBJ whole genome shotgun (WGS) entry which is preliminary data.</text>
</comment>
<dbReference type="Pfam" id="PF03016">
    <property type="entry name" value="Exostosin_GT47"/>
    <property type="match status" value="1"/>
</dbReference>
<accession>A0ABD1YTQ0</accession>
<comment type="similarity">
    <text evidence="2">Belongs to the glycosyltransferase 47 family.</text>
</comment>
<protein>
    <recommendedName>
        <fullName evidence="5">Exostosin GT47 domain-containing protein</fullName>
    </recommendedName>
</protein>
<keyword evidence="3" id="KW-0812">Transmembrane</keyword>
<dbReference type="AlphaFoldDB" id="A0ABD1YTQ0"/>
<evidence type="ECO:0000259" key="5">
    <source>
        <dbReference type="Pfam" id="PF03016"/>
    </source>
</evidence>
<dbReference type="Proteomes" id="UP001605036">
    <property type="component" value="Unassembled WGS sequence"/>
</dbReference>
<evidence type="ECO:0000256" key="2">
    <source>
        <dbReference type="ARBA" id="ARBA00010271"/>
    </source>
</evidence>
<evidence type="ECO:0000313" key="7">
    <source>
        <dbReference type="Proteomes" id="UP001605036"/>
    </source>
</evidence>
<evidence type="ECO:0000256" key="4">
    <source>
        <dbReference type="ARBA" id="ARBA00023034"/>
    </source>
</evidence>
<dbReference type="PANTHER" id="PTHR11062:SF95">
    <property type="entry name" value="EXOSTOSIN GT47 DOMAIN-CONTAINING PROTEIN"/>
    <property type="match status" value="1"/>
</dbReference>